<evidence type="ECO:0000313" key="3">
    <source>
        <dbReference type="Proteomes" id="UP000663879"/>
    </source>
</evidence>
<comment type="caution">
    <text evidence="2">The sequence shown here is derived from an EMBL/GenBank/DDBJ whole genome shotgun (WGS) entry which is preliminary data.</text>
</comment>
<dbReference type="Proteomes" id="UP000663879">
    <property type="component" value="Unassembled WGS sequence"/>
</dbReference>
<keyword evidence="3" id="KW-1185">Reference proteome</keyword>
<feature type="region of interest" description="Disordered" evidence="1">
    <location>
        <begin position="122"/>
        <end position="151"/>
    </location>
</feature>
<feature type="non-terminal residue" evidence="2">
    <location>
        <position position="1"/>
    </location>
</feature>
<sequence>SAGENGKPGLPGYNGGNLKVIYGRIYNDENLKFVSLGGQGGPGQNGGDGAHGQDGADALAEDITADCALNEMLCSGVLHAEVPRYPMKPLIEMFGCRKHLLESCYLTKIQVWEDSGVVKKSSRYHARNGKPGQVGGNSGKPGKGGNPGRSGQSNLVSANNHFFKWSNSNEFVAVGLDGKTGSPAQGGKNGNGIERAYFILQLRGIALVFSFGAGDVYQLASESVIIPSYVYAPSGSLMTELNEEGIQYSKESAVDFYGSEKLYMKFLNDSNEKFINSRINQQTFYINFKLKFLDRLE</sequence>
<name>A0A814PFH4_9BILA</name>
<evidence type="ECO:0000313" key="2">
    <source>
        <dbReference type="EMBL" id="CAF1104666.1"/>
    </source>
</evidence>
<evidence type="ECO:0000256" key="1">
    <source>
        <dbReference type="SAM" id="MobiDB-lite"/>
    </source>
</evidence>
<proteinExistence type="predicted"/>
<reference evidence="2" key="1">
    <citation type="submission" date="2021-02" db="EMBL/GenBank/DDBJ databases">
        <authorList>
            <person name="Nowell W R."/>
        </authorList>
    </citation>
    <scope>NUCLEOTIDE SEQUENCE</scope>
    <source>
        <strain evidence="2">Ploen Becks lab</strain>
    </source>
</reference>
<dbReference type="EMBL" id="CAJNOC010007768">
    <property type="protein sequence ID" value="CAF1104666.1"/>
    <property type="molecule type" value="Genomic_DNA"/>
</dbReference>
<feature type="compositionally biased region" description="Gly residues" evidence="1">
    <location>
        <begin position="132"/>
        <end position="148"/>
    </location>
</feature>
<accession>A0A814PFH4</accession>
<dbReference type="AlphaFoldDB" id="A0A814PFH4"/>
<protein>
    <submittedName>
        <fullName evidence="2">Uncharacterized protein</fullName>
    </submittedName>
</protein>
<organism evidence="2 3">
    <name type="scientific">Brachionus calyciflorus</name>
    <dbReference type="NCBI Taxonomy" id="104777"/>
    <lineage>
        <taxon>Eukaryota</taxon>
        <taxon>Metazoa</taxon>
        <taxon>Spiralia</taxon>
        <taxon>Gnathifera</taxon>
        <taxon>Rotifera</taxon>
        <taxon>Eurotatoria</taxon>
        <taxon>Monogononta</taxon>
        <taxon>Pseudotrocha</taxon>
        <taxon>Ploima</taxon>
        <taxon>Brachionidae</taxon>
        <taxon>Brachionus</taxon>
    </lineage>
</organism>
<gene>
    <name evidence="2" type="ORF">OXX778_LOCUS21326</name>
</gene>